<feature type="domain" description="DUF1653" evidence="1">
    <location>
        <begin position="4"/>
        <end position="64"/>
    </location>
</feature>
<reference evidence="2" key="1">
    <citation type="submission" date="2022-02" db="EMBL/GenBank/DDBJ databases">
        <title>Coral-associated bacteria.</title>
        <authorList>
            <person name="Tang K."/>
            <person name="Wang X."/>
        </authorList>
    </citation>
    <scope>NUCLEOTIDE SEQUENCE</scope>
    <source>
        <strain evidence="2">SCSIO 43006</strain>
    </source>
</reference>
<organism evidence="2 3">
    <name type="scientific">Microbulbifer variabilis</name>
    <dbReference type="NCBI Taxonomy" id="266805"/>
    <lineage>
        <taxon>Bacteria</taxon>
        <taxon>Pseudomonadati</taxon>
        <taxon>Pseudomonadota</taxon>
        <taxon>Gammaproteobacteria</taxon>
        <taxon>Cellvibrionales</taxon>
        <taxon>Microbulbiferaceae</taxon>
        <taxon>Microbulbifer</taxon>
    </lineage>
</organism>
<dbReference type="RefSeq" id="WP_252085197.1">
    <property type="nucleotide sequence ID" value="NZ_CP092418.1"/>
</dbReference>
<proteinExistence type="predicted"/>
<accession>A0ABY4VF63</accession>
<protein>
    <submittedName>
        <fullName evidence="2">DUF1653 domain-containing protein</fullName>
    </submittedName>
</protein>
<evidence type="ECO:0000313" key="2">
    <source>
        <dbReference type="EMBL" id="USD22844.1"/>
    </source>
</evidence>
<evidence type="ECO:0000313" key="3">
    <source>
        <dbReference type="Proteomes" id="UP001055658"/>
    </source>
</evidence>
<dbReference type="Gene3D" id="2.30.30.320">
    <property type="entry name" value="DUF1653-like domain"/>
    <property type="match status" value="1"/>
</dbReference>
<dbReference type="InterPro" id="IPR037135">
    <property type="entry name" value="DUF1653-like_dom_sf"/>
</dbReference>
<dbReference type="InterPro" id="IPR023387">
    <property type="entry name" value="DUF1653-like_dom"/>
</dbReference>
<keyword evidence="3" id="KW-1185">Reference proteome</keyword>
<name>A0ABY4VF63_9GAMM</name>
<dbReference type="Proteomes" id="UP001055658">
    <property type="component" value="Chromosome"/>
</dbReference>
<gene>
    <name evidence="2" type="ORF">MJO52_06815</name>
</gene>
<dbReference type="Pfam" id="PF07866">
    <property type="entry name" value="DUF1653"/>
    <property type="match status" value="1"/>
</dbReference>
<dbReference type="EMBL" id="CP092418">
    <property type="protein sequence ID" value="USD22844.1"/>
    <property type="molecule type" value="Genomic_DNA"/>
</dbReference>
<sequence length="82" mass="9589">MKPGLYRHYKGNLYEVLHTAIHSETEELLVIYRALYGNYIVSARPYAMFSDTVSEDGKTFPRFKLEKAFEMMDNTHVKKAPE</sequence>
<evidence type="ECO:0000259" key="1">
    <source>
        <dbReference type="Pfam" id="PF07866"/>
    </source>
</evidence>